<evidence type="ECO:0000256" key="2">
    <source>
        <dbReference type="ARBA" id="ARBA00022527"/>
    </source>
</evidence>
<comment type="similarity">
    <text evidence="8">Belongs to the protein kinase superfamily. Ser/Thr protein kinase family. GCN2 subfamily.</text>
</comment>
<keyword evidence="6" id="KW-0067">ATP-binding</keyword>
<dbReference type="GO" id="GO:0005524">
    <property type="term" value="F:ATP binding"/>
    <property type="evidence" value="ECO:0007669"/>
    <property type="project" value="UniProtKB-KW"/>
</dbReference>
<dbReference type="EC" id="2.7.11.1" evidence="1"/>
<dbReference type="GO" id="GO:0005737">
    <property type="term" value="C:cytoplasm"/>
    <property type="evidence" value="ECO:0007669"/>
    <property type="project" value="TreeGrafter"/>
</dbReference>
<keyword evidence="2" id="KW-0723">Serine/threonine-protein kinase</keyword>
<dbReference type="PROSITE" id="PS00108">
    <property type="entry name" value="PROTEIN_KINASE_ST"/>
    <property type="match status" value="1"/>
</dbReference>
<dbReference type="GO" id="GO:0005634">
    <property type="term" value="C:nucleus"/>
    <property type="evidence" value="ECO:0007669"/>
    <property type="project" value="TreeGrafter"/>
</dbReference>
<dbReference type="Proteomes" id="UP000019763">
    <property type="component" value="Unassembled WGS sequence"/>
</dbReference>
<keyword evidence="4" id="KW-0547">Nucleotide-binding</keyword>
<evidence type="ECO:0000256" key="3">
    <source>
        <dbReference type="ARBA" id="ARBA00022679"/>
    </source>
</evidence>
<evidence type="ECO:0000256" key="9">
    <source>
        <dbReference type="ARBA" id="ARBA00048659"/>
    </source>
</evidence>
<dbReference type="EMBL" id="AFNH02000645">
    <property type="protein sequence ID" value="EZG64345.1"/>
    <property type="molecule type" value="Genomic_DNA"/>
</dbReference>
<comment type="catalytic activity">
    <reaction evidence="10">
        <text>L-seryl-[protein] + ATP = O-phospho-L-seryl-[protein] + ADP + H(+)</text>
        <dbReference type="Rhea" id="RHEA:17989"/>
        <dbReference type="Rhea" id="RHEA-COMP:9863"/>
        <dbReference type="Rhea" id="RHEA-COMP:11604"/>
        <dbReference type="ChEBI" id="CHEBI:15378"/>
        <dbReference type="ChEBI" id="CHEBI:29999"/>
        <dbReference type="ChEBI" id="CHEBI:30616"/>
        <dbReference type="ChEBI" id="CHEBI:83421"/>
        <dbReference type="ChEBI" id="CHEBI:456216"/>
        <dbReference type="EC" id="2.7.11.1"/>
    </reaction>
    <physiologicalReaction direction="left-to-right" evidence="10">
        <dbReference type="Rhea" id="RHEA:17990"/>
    </physiologicalReaction>
</comment>
<dbReference type="GO" id="GO:0017148">
    <property type="term" value="P:negative regulation of translation"/>
    <property type="evidence" value="ECO:0007669"/>
    <property type="project" value="UniProtKB-KW"/>
</dbReference>
<dbReference type="PANTHER" id="PTHR11042">
    <property type="entry name" value="EUKARYOTIC TRANSLATION INITIATION FACTOR 2-ALPHA KINASE EIF2-ALPHA KINASE -RELATED"/>
    <property type="match status" value="1"/>
</dbReference>
<protein>
    <recommendedName>
        <fullName evidence="1">non-specific serine/threonine protein kinase</fullName>
        <ecNumber evidence="1">2.7.11.1</ecNumber>
    </recommendedName>
</protein>
<dbReference type="PANTHER" id="PTHR11042:SF160">
    <property type="entry name" value="EUKARYOTIC TRANSLATION INITIATION FACTOR 2-ALPHA KINASE 1"/>
    <property type="match status" value="1"/>
</dbReference>
<feature type="domain" description="Protein kinase" evidence="11">
    <location>
        <begin position="1"/>
        <end position="205"/>
    </location>
</feature>
<dbReference type="InterPro" id="IPR011009">
    <property type="entry name" value="Kinase-like_dom_sf"/>
</dbReference>
<dbReference type="InterPro" id="IPR000719">
    <property type="entry name" value="Prot_kinase_dom"/>
</dbReference>
<dbReference type="Gene3D" id="1.10.510.10">
    <property type="entry name" value="Transferase(Phosphotransferase) domain 1"/>
    <property type="match status" value="1"/>
</dbReference>
<dbReference type="GO" id="GO:0004694">
    <property type="term" value="F:eukaryotic translation initiation factor 2alpha kinase activity"/>
    <property type="evidence" value="ECO:0007669"/>
    <property type="project" value="TreeGrafter"/>
</dbReference>
<sequence>MDRNGAGRYELVYFKYMIKGMRDIHSQGIVHRDVKPENIFVHGPRLKIGDFGLSKLVRRRDTAQAGTLAPHGYSFARSIADLTRTFSLKSVSTTTQGAVIGTPSYAAPEGGVACTEKADIYSCGLVLVELLSHKMTTAHERHQLLGQYRERGILPAYFQHDAFAGWRLLINRMCARLPTDRPSAETVVQVLKQCAVNVAGSHYYELDSAKVHSIFNKT</sequence>
<dbReference type="OrthoDB" id="1405469at2759"/>
<dbReference type="InterPro" id="IPR008271">
    <property type="entry name" value="Ser/Thr_kinase_AS"/>
</dbReference>
<dbReference type="SMART" id="SM00220">
    <property type="entry name" value="S_TKc"/>
    <property type="match status" value="1"/>
</dbReference>
<name>A0A023B601_GRENI</name>
<keyword evidence="3" id="KW-0808">Transferase</keyword>
<keyword evidence="7" id="KW-0652">Protein synthesis inhibitor</keyword>
<dbReference type="SUPFAM" id="SSF56112">
    <property type="entry name" value="Protein kinase-like (PK-like)"/>
    <property type="match status" value="1"/>
</dbReference>
<evidence type="ECO:0000256" key="5">
    <source>
        <dbReference type="ARBA" id="ARBA00022777"/>
    </source>
</evidence>
<dbReference type="VEuPathDB" id="CryptoDB:GNI_085730"/>
<evidence type="ECO:0000313" key="13">
    <source>
        <dbReference type="Proteomes" id="UP000019763"/>
    </source>
</evidence>
<organism evidence="12 13">
    <name type="scientific">Gregarina niphandrodes</name>
    <name type="common">Septate eugregarine</name>
    <dbReference type="NCBI Taxonomy" id="110365"/>
    <lineage>
        <taxon>Eukaryota</taxon>
        <taxon>Sar</taxon>
        <taxon>Alveolata</taxon>
        <taxon>Apicomplexa</taxon>
        <taxon>Conoidasida</taxon>
        <taxon>Gregarinasina</taxon>
        <taxon>Eugregarinorida</taxon>
        <taxon>Gregarinidae</taxon>
        <taxon>Gregarina</taxon>
    </lineage>
</organism>
<dbReference type="PROSITE" id="PS50011">
    <property type="entry name" value="PROTEIN_KINASE_DOM"/>
    <property type="match status" value="1"/>
</dbReference>
<dbReference type="Pfam" id="PF00069">
    <property type="entry name" value="Pkinase"/>
    <property type="match status" value="2"/>
</dbReference>
<dbReference type="InterPro" id="IPR050339">
    <property type="entry name" value="CC_SR_Kinase"/>
</dbReference>
<keyword evidence="13" id="KW-1185">Reference proteome</keyword>
<dbReference type="eggNOG" id="KOG1035">
    <property type="taxonomic scope" value="Eukaryota"/>
</dbReference>
<comment type="caution">
    <text evidence="12">The sequence shown here is derived from an EMBL/GenBank/DDBJ whole genome shotgun (WGS) entry which is preliminary data.</text>
</comment>
<dbReference type="AlphaFoldDB" id="A0A023B601"/>
<evidence type="ECO:0000256" key="10">
    <source>
        <dbReference type="ARBA" id="ARBA00048977"/>
    </source>
</evidence>
<evidence type="ECO:0000256" key="8">
    <source>
        <dbReference type="ARBA" id="ARBA00037982"/>
    </source>
</evidence>
<evidence type="ECO:0000259" key="11">
    <source>
        <dbReference type="PROSITE" id="PS50011"/>
    </source>
</evidence>
<gene>
    <name evidence="12" type="ORF">GNI_085730</name>
</gene>
<evidence type="ECO:0000256" key="4">
    <source>
        <dbReference type="ARBA" id="ARBA00022741"/>
    </source>
</evidence>
<accession>A0A023B601</accession>
<dbReference type="GeneID" id="22913053"/>
<keyword evidence="5" id="KW-0418">Kinase</keyword>
<evidence type="ECO:0000313" key="12">
    <source>
        <dbReference type="EMBL" id="EZG64345.1"/>
    </source>
</evidence>
<proteinExistence type="inferred from homology"/>
<dbReference type="RefSeq" id="XP_011130641.1">
    <property type="nucleotide sequence ID" value="XM_011132339.1"/>
</dbReference>
<reference evidence="12" key="1">
    <citation type="submission" date="2013-12" db="EMBL/GenBank/DDBJ databases">
        <authorList>
            <person name="Omoto C.K."/>
            <person name="Sibley D."/>
            <person name="Venepally P."/>
            <person name="Hadjithomas M."/>
            <person name="Karamycheva S."/>
            <person name="Brunk B."/>
            <person name="Roos D."/>
            <person name="Caler E."/>
            <person name="Lorenzi H."/>
        </authorList>
    </citation>
    <scope>NUCLEOTIDE SEQUENCE</scope>
</reference>
<evidence type="ECO:0000256" key="6">
    <source>
        <dbReference type="ARBA" id="ARBA00022840"/>
    </source>
</evidence>
<comment type="catalytic activity">
    <reaction evidence="9">
        <text>L-threonyl-[protein] + ATP = O-phospho-L-threonyl-[protein] + ADP + H(+)</text>
        <dbReference type="Rhea" id="RHEA:46608"/>
        <dbReference type="Rhea" id="RHEA-COMP:11060"/>
        <dbReference type="Rhea" id="RHEA-COMP:11605"/>
        <dbReference type="ChEBI" id="CHEBI:15378"/>
        <dbReference type="ChEBI" id="CHEBI:30013"/>
        <dbReference type="ChEBI" id="CHEBI:30616"/>
        <dbReference type="ChEBI" id="CHEBI:61977"/>
        <dbReference type="ChEBI" id="CHEBI:456216"/>
        <dbReference type="EC" id="2.7.11.1"/>
    </reaction>
    <physiologicalReaction direction="left-to-right" evidence="9">
        <dbReference type="Rhea" id="RHEA:46609"/>
    </physiologicalReaction>
</comment>
<evidence type="ECO:0000256" key="7">
    <source>
        <dbReference type="ARBA" id="ARBA00023193"/>
    </source>
</evidence>
<evidence type="ECO:0000256" key="1">
    <source>
        <dbReference type="ARBA" id="ARBA00012513"/>
    </source>
</evidence>